<comment type="caution">
    <text evidence="9">The sequence shown here is derived from an EMBL/GenBank/DDBJ whole genome shotgun (WGS) entry which is preliminary data.</text>
</comment>
<name>A0A0L0W0B3_9BASI</name>
<dbReference type="STRING" id="1165861.A0A0L0W0B3"/>
<gene>
    <name evidence="9" type="ORF">PSTG_02006</name>
</gene>
<evidence type="ECO:0000256" key="1">
    <source>
        <dbReference type="ARBA" id="ARBA00004173"/>
    </source>
</evidence>
<evidence type="ECO:0000256" key="7">
    <source>
        <dbReference type="ARBA" id="ARBA00035399"/>
    </source>
</evidence>
<keyword evidence="10" id="KW-1185">Reference proteome</keyword>
<evidence type="ECO:0000256" key="8">
    <source>
        <dbReference type="SAM" id="MobiDB-lite"/>
    </source>
</evidence>
<evidence type="ECO:0000256" key="3">
    <source>
        <dbReference type="ARBA" id="ARBA00022980"/>
    </source>
</evidence>
<reference evidence="10" key="1">
    <citation type="submission" date="2014-03" db="EMBL/GenBank/DDBJ databases">
        <title>The Genome Sequence of Puccinia striiformis f. sp. tritici PST-78.</title>
        <authorList>
            <consortium name="The Broad Institute Genome Sequencing Platform"/>
            <person name="Cuomo C."/>
            <person name="Hulbert S."/>
            <person name="Chen X."/>
            <person name="Walker B."/>
            <person name="Young S.K."/>
            <person name="Zeng Q."/>
            <person name="Gargeya S."/>
            <person name="Fitzgerald M."/>
            <person name="Haas B."/>
            <person name="Abouelleil A."/>
            <person name="Alvarado L."/>
            <person name="Arachchi H.M."/>
            <person name="Berlin A.M."/>
            <person name="Chapman S.B."/>
            <person name="Goldberg J."/>
            <person name="Griggs A."/>
            <person name="Gujja S."/>
            <person name="Hansen M."/>
            <person name="Howarth C."/>
            <person name="Imamovic A."/>
            <person name="Larimer J."/>
            <person name="McCowan C."/>
            <person name="Montmayeur A."/>
            <person name="Murphy C."/>
            <person name="Neiman D."/>
            <person name="Pearson M."/>
            <person name="Priest M."/>
            <person name="Roberts A."/>
            <person name="Saif S."/>
            <person name="Shea T."/>
            <person name="Sisk P."/>
            <person name="Sykes S."/>
            <person name="Wortman J."/>
            <person name="Nusbaum C."/>
            <person name="Birren B."/>
        </authorList>
    </citation>
    <scope>NUCLEOTIDE SEQUENCE [LARGE SCALE GENOMIC DNA]</scope>
    <source>
        <strain evidence="10">race PST-78</strain>
    </source>
</reference>
<dbReference type="GO" id="GO:0005762">
    <property type="term" value="C:mitochondrial large ribosomal subunit"/>
    <property type="evidence" value="ECO:0007669"/>
    <property type="project" value="TreeGrafter"/>
</dbReference>
<keyword evidence="5" id="KW-0687">Ribonucleoprotein</keyword>
<comment type="similarity">
    <text evidence="2">Belongs to the universal ribosomal protein uL29 family.</text>
</comment>
<dbReference type="OrthoDB" id="270763at2759"/>
<accession>A0A0L0W0B3</accession>
<evidence type="ECO:0000256" key="6">
    <source>
        <dbReference type="ARBA" id="ARBA00035289"/>
    </source>
</evidence>
<dbReference type="AlphaFoldDB" id="A0A0L0W0B3"/>
<feature type="region of interest" description="Disordered" evidence="8">
    <location>
        <begin position="470"/>
        <end position="490"/>
    </location>
</feature>
<evidence type="ECO:0000313" key="9">
    <source>
        <dbReference type="EMBL" id="KNF04953.1"/>
    </source>
</evidence>
<organism evidence="9 10">
    <name type="scientific">Puccinia striiformis f. sp. tritici PST-78</name>
    <dbReference type="NCBI Taxonomy" id="1165861"/>
    <lineage>
        <taxon>Eukaryota</taxon>
        <taxon>Fungi</taxon>
        <taxon>Dikarya</taxon>
        <taxon>Basidiomycota</taxon>
        <taxon>Pucciniomycotina</taxon>
        <taxon>Pucciniomycetes</taxon>
        <taxon>Pucciniales</taxon>
        <taxon>Pucciniaceae</taxon>
        <taxon>Puccinia</taxon>
    </lineage>
</organism>
<evidence type="ECO:0000256" key="5">
    <source>
        <dbReference type="ARBA" id="ARBA00023274"/>
    </source>
</evidence>
<dbReference type="EMBL" id="AJIL01000010">
    <property type="protein sequence ID" value="KNF04953.1"/>
    <property type="molecule type" value="Genomic_DNA"/>
</dbReference>
<evidence type="ECO:0000313" key="10">
    <source>
        <dbReference type="Proteomes" id="UP000054564"/>
    </source>
</evidence>
<evidence type="ECO:0000256" key="4">
    <source>
        <dbReference type="ARBA" id="ARBA00023128"/>
    </source>
</evidence>
<dbReference type="GO" id="GO:0032543">
    <property type="term" value="P:mitochondrial translation"/>
    <property type="evidence" value="ECO:0007669"/>
    <property type="project" value="TreeGrafter"/>
</dbReference>
<protein>
    <recommendedName>
        <fullName evidence="6">Large ribosomal subunit protein uL29m</fullName>
    </recommendedName>
    <alternativeName>
        <fullName evidence="7">54S ribosomal protein L4, mitochondrial</fullName>
    </alternativeName>
</protein>
<dbReference type="Pfam" id="PF06984">
    <property type="entry name" value="MRP-L47"/>
    <property type="match status" value="1"/>
</dbReference>
<dbReference type="Gene3D" id="6.10.330.20">
    <property type="match status" value="1"/>
</dbReference>
<keyword evidence="3" id="KW-0689">Ribosomal protein</keyword>
<dbReference type="PANTHER" id="PTHR21183:SF18">
    <property type="entry name" value="LARGE RIBOSOMAL SUBUNIT PROTEIN UL29M"/>
    <property type="match status" value="1"/>
</dbReference>
<feature type="region of interest" description="Disordered" evidence="8">
    <location>
        <begin position="1"/>
        <end position="20"/>
    </location>
</feature>
<feature type="region of interest" description="Disordered" evidence="8">
    <location>
        <begin position="153"/>
        <end position="183"/>
    </location>
</feature>
<dbReference type="InterPro" id="IPR010729">
    <property type="entry name" value="Ribosomal_uL29_mit"/>
</dbReference>
<sequence length="490" mass="57459">MMSGAFSRMSLPKLRTSPTGWNSATQFVQIPMTSSFHSTSLSSARRTNRERNRPKPPTHPSVPSFKLSLNEPSHLSAARRKLIGIKSQKNLDEFAWKHDSSQNVLRRRDGVTGKFIHAKKDWIADPKRKFLKIKREEKLIRLDKDYVEERKREFQEQQQAEEEDADEKLSRPPKQMWKLPRQEFNRGAPTQVHEYGRERLHLYTHEQRKALSDIRAYAFQHEKRRLDLLSNQDLQNTADDQQFWDYEKNFRSPLYDYFRGAQILEDCSVSDTRYSHWSVAQLRRKSFEDLQALWFILLKERNLLLVQRTEARRIFGRLVDPANPGEPVLTIRKQAKAIQFSMRNIKVTVNERRKAIGMRREFLLKYQSRRSEKVESHQWLIEFEIQKSKIQNQPNHHLKDLPAIENYLRSTKEGQDLIYDGLKRRGLSQFLLDQNMTAFDKFIKNSPKLKTSSDDSSKTLLSSSKITLNPSIPDLSASSTGHLNHSSASK</sequence>
<feature type="region of interest" description="Disordered" evidence="8">
    <location>
        <begin position="35"/>
        <end position="69"/>
    </location>
</feature>
<evidence type="ECO:0000256" key="2">
    <source>
        <dbReference type="ARBA" id="ARBA00009254"/>
    </source>
</evidence>
<comment type="subcellular location">
    <subcellularLocation>
        <location evidence="1">Mitochondrion</location>
    </subcellularLocation>
</comment>
<dbReference type="GO" id="GO:0003735">
    <property type="term" value="F:structural constituent of ribosome"/>
    <property type="evidence" value="ECO:0007669"/>
    <property type="project" value="InterPro"/>
</dbReference>
<proteinExistence type="inferred from homology"/>
<dbReference type="Proteomes" id="UP000054564">
    <property type="component" value="Unassembled WGS sequence"/>
</dbReference>
<keyword evidence="4" id="KW-0496">Mitochondrion</keyword>
<dbReference type="PANTHER" id="PTHR21183">
    <property type="entry name" value="RIBOSOMAL PROTEIN L47, MITOCHONDRIAL-RELATED"/>
    <property type="match status" value="1"/>
</dbReference>
<dbReference type="InterPro" id="IPR038340">
    <property type="entry name" value="MRP-L47_sf"/>
</dbReference>